<evidence type="ECO:0000256" key="6">
    <source>
        <dbReference type="ARBA" id="ARBA00022538"/>
    </source>
</evidence>
<organism evidence="17">
    <name type="scientific">Salvia splendens</name>
    <name type="common">Scarlet sage</name>
    <dbReference type="NCBI Taxonomy" id="180675"/>
    <lineage>
        <taxon>Eukaryota</taxon>
        <taxon>Viridiplantae</taxon>
        <taxon>Streptophyta</taxon>
        <taxon>Embryophyta</taxon>
        <taxon>Tracheophyta</taxon>
        <taxon>Spermatophyta</taxon>
        <taxon>Magnoliopsida</taxon>
        <taxon>eudicotyledons</taxon>
        <taxon>Gunneridae</taxon>
        <taxon>Pentapetalae</taxon>
        <taxon>asterids</taxon>
        <taxon>lamiids</taxon>
        <taxon>Lamiales</taxon>
        <taxon>Lamiaceae</taxon>
        <taxon>Nepetoideae</taxon>
        <taxon>Mentheae</taxon>
        <taxon>Salviinae</taxon>
        <taxon>Salvia</taxon>
        <taxon>Salvia subgen. Calosphace</taxon>
        <taxon>core Calosphace</taxon>
    </lineage>
</organism>
<evidence type="ECO:0000256" key="13">
    <source>
        <dbReference type="ARBA" id="ARBA00023136"/>
    </source>
</evidence>
<evidence type="ECO:0000256" key="4">
    <source>
        <dbReference type="ARBA" id="ARBA00022448"/>
    </source>
</evidence>
<dbReference type="Pfam" id="PF00999">
    <property type="entry name" value="Na_H_Exchanger"/>
    <property type="match status" value="1"/>
</dbReference>
<evidence type="ECO:0000256" key="9">
    <source>
        <dbReference type="ARBA" id="ARBA00022982"/>
    </source>
</evidence>
<evidence type="ECO:0008006" key="19">
    <source>
        <dbReference type="Google" id="ProtNLM"/>
    </source>
</evidence>
<dbReference type="Proteomes" id="UP000298416">
    <property type="component" value="Unassembled WGS sequence"/>
</dbReference>
<evidence type="ECO:0000256" key="2">
    <source>
        <dbReference type="ARBA" id="ARBA00004127"/>
    </source>
</evidence>
<dbReference type="GO" id="GO:0006979">
    <property type="term" value="P:response to oxidative stress"/>
    <property type="evidence" value="ECO:0007669"/>
    <property type="project" value="UniProtKB-ARBA"/>
</dbReference>
<comment type="subcellular location">
    <subcellularLocation>
        <location evidence="2">Endomembrane system</location>
        <topology evidence="2">Multi-pass membrane protein</topology>
    </subcellularLocation>
</comment>
<evidence type="ECO:0000256" key="7">
    <source>
        <dbReference type="ARBA" id="ARBA00022692"/>
    </source>
</evidence>
<dbReference type="InterPro" id="IPR003148">
    <property type="entry name" value="RCK_N"/>
</dbReference>
<dbReference type="InterPro" id="IPR002579">
    <property type="entry name" value="Met_Sox_Rdtase_MsrB_dom"/>
</dbReference>
<sequence length="1011" mass="109602">MILKISPFAASRTFIVSSPVNVNPNPINRIPKSPIRQIIRYSTYLSGGLPWLNLNRGKKGFRSGVVAMAATDSEQKSEEEWRAILSPEQFRILRLKGTEFPGTGKYDKFFAEGVYECAGCGTPLYKSTTKFNSHCGWPAFYEGLPGAINRTPDPDGQRIEITCAACGGHLGHVFKGEGFRTPTDERHCVNSVACSGFMNVSMFDAVAHARKFKGSDISFQTNPIRSMALASHPSQCHLTVTSSCGQLAGSPSLSMSRRINGHLVYNGFKGRPLSSYSVTGRGKGHLLSRRHVKNFRVRIHASLDVATAVDVINDLGLDTLTFLCVTVLVVPVFKTIKASPILGFFSAGVILNQFGLIRNLTDVKVLSEWGILFLLFEMGLELSLARLTALAKFAFGLGLTQVFIIPFHVSSLPVKDRMVILSTLAFTAFELPPNGAIGTKILEFLFHSRPDLVNIRSIDEAVVIGAALSLSSSAFVLQLLAEKGELPTRFGSATLGILLLQDIAVVPLLVILPVLESQNLVEESLWPTLLKESLKALLGLGLLSLGGKYLLRRVFEVVAEARSSEAFVALCLLTVAGTSLITQKLGFSDTLGAFLAGALLAETNYRTQIEADIRPFRGLLLGLFFVTTGTSIDTQLLLREWPNVISLLAGLIVIKTLIITALGPRVGLTLQESIRIGLLLSQGGEFAFVVFSLANRLGVLPLELNKLLIIVVVLSMSLTPFLNDVGRKLADYVGEKFEDENKADDSVNFDATEPVVIVGFGKKAQVLANFLATPLASGIDGDAGWPYVAFDLDPSVVKTSRKLGFPVLYGDGSRPAVLQSAGINSPKAILIMYTGKKKTLEAVERIRLVPIYVRAQDMMHLLELKKAGATDAILENAETSLQLGSKLLTGFGVMSDDVNFLRQLVRESMEVQAQETIARSDDQEMTVMKPLQLRAADLVGAYQPSRSARYESRASDSGAMEAGGIDDDDEVVLEEDEAKGVLYCDIGTESNVADEGDVKNRVGVGNDGRYT</sequence>
<evidence type="ECO:0000313" key="17">
    <source>
        <dbReference type="EMBL" id="KAG6406723.1"/>
    </source>
</evidence>
<keyword evidence="12" id="KW-0406">Ion transport</keyword>
<dbReference type="GO" id="GO:1902600">
    <property type="term" value="P:proton transmembrane transport"/>
    <property type="evidence" value="ECO:0007669"/>
    <property type="project" value="InterPro"/>
</dbReference>
<dbReference type="Gene3D" id="1.20.1530.20">
    <property type="match status" value="1"/>
</dbReference>
<dbReference type="PANTHER" id="PTHR46157">
    <property type="entry name" value="K(+) EFFLUX ANTIPORTER 3, CHLOROPLASTIC"/>
    <property type="match status" value="1"/>
</dbReference>
<dbReference type="Pfam" id="PF02254">
    <property type="entry name" value="TrkA_N"/>
    <property type="match status" value="1"/>
</dbReference>
<dbReference type="FunFam" id="1.20.1530.20:FF:000011">
    <property type="entry name" value="K(+) efflux antiporter 3, chloroplastic"/>
    <property type="match status" value="1"/>
</dbReference>
<keyword evidence="4" id="KW-0813">Transport</keyword>
<dbReference type="AlphaFoldDB" id="A0A8X8ZJC0"/>
<keyword evidence="7" id="KW-0812">Transmembrane</keyword>
<protein>
    <recommendedName>
        <fullName evidence="19">Peptide-methionine (R)-S-oxide reductase</fullName>
    </recommendedName>
</protein>
<dbReference type="InterPro" id="IPR006153">
    <property type="entry name" value="Cation/H_exchanger_TM"/>
</dbReference>
<keyword evidence="10" id="KW-1133">Transmembrane helix</keyword>
<feature type="domain" description="MsrB" evidence="16">
    <location>
        <begin position="78"/>
        <end position="199"/>
    </location>
</feature>
<evidence type="ECO:0000256" key="1">
    <source>
        <dbReference type="ARBA" id="ARBA00001947"/>
    </source>
</evidence>
<dbReference type="PANTHER" id="PTHR46157:SF4">
    <property type="entry name" value="K(+) EFFLUX ANTIPORTER 3, CHLOROPLASTIC"/>
    <property type="match status" value="1"/>
</dbReference>
<dbReference type="GO" id="GO:0009507">
    <property type="term" value="C:chloroplast"/>
    <property type="evidence" value="ECO:0007669"/>
    <property type="project" value="TreeGrafter"/>
</dbReference>
<dbReference type="InterPro" id="IPR038770">
    <property type="entry name" value="Na+/solute_symporter_sf"/>
</dbReference>
<evidence type="ECO:0000313" key="18">
    <source>
        <dbReference type="Proteomes" id="UP000298416"/>
    </source>
</evidence>
<dbReference type="GO" id="GO:0015297">
    <property type="term" value="F:antiporter activity"/>
    <property type="evidence" value="ECO:0007669"/>
    <property type="project" value="UniProtKB-KW"/>
</dbReference>
<dbReference type="Gene3D" id="3.40.50.720">
    <property type="entry name" value="NAD(P)-binding Rossmann-like Domain"/>
    <property type="match status" value="1"/>
</dbReference>
<comment type="caution">
    <text evidence="17">The sequence shown here is derived from an EMBL/GenBank/DDBJ whole genome shotgun (WGS) entry which is preliminary data.</text>
</comment>
<keyword evidence="14" id="KW-0676">Redox-active center</keyword>
<evidence type="ECO:0000256" key="14">
    <source>
        <dbReference type="ARBA" id="ARBA00023284"/>
    </source>
</evidence>
<evidence type="ECO:0000259" key="16">
    <source>
        <dbReference type="PROSITE" id="PS51790"/>
    </source>
</evidence>
<dbReference type="GO" id="GO:0012505">
    <property type="term" value="C:endomembrane system"/>
    <property type="evidence" value="ECO:0007669"/>
    <property type="project" value="UniProtKB-SubCell"/>
</dbReference>
<keyword evidence="18" id="KW-1185">Reference proteome</keyword>
<name>A0A8X8ZJC0_SALSN</name>
<dbReference type="Pfam" id="PF01641">
    <property type="entry name" value="SelR"/>
    <property type="match status" value="1"/>
</dbReference>
<evidence type="ECO:0000256" key="3">
    <source>
        <dbReference type="ARBA" id="ARBA00007174"/>
    </source>
</evidence>
<evidence type="ECO:0000256" key="10">
    <source>
        <dbReference type="ARBA" id="ARBA00022989"/>
    </source>
</evidence>
<feature type="domain" description="RCK N-terminal" evidence="15">
    <location>
        <begin position="752"/>
        <end position="874"/>
    </location>
</feature>
<keyword evidence="13" id="KW-0472">Membrane</keyword>
<evidence type="ECO:0000256" key="5">
    <source>
        <dbReference type="ARBA" id="ARBA00022449"/>
    </source>
</evidence>
<evidence type="ECO:0000256" key="11">
    <source>
        <dbReference type="ARBA" id="ARBA00023002"/>
    </source>
</evidence>
<keyword evidence="6" id="KW-0633">Potassium transport</keyword>
<dbReference type="InterPro" id="IPR011057">
    <property type="entry name" value="Mss4-like_sf"/>
</dbReference>
<dbReference type="FunFam" id="3.40.50.720:FF:000036">
    <property type="entry name" value="Glutathione-regulated potassium-efflux system protein KefB"/>
    <property type="match status" value="1"/>
</dbReference>
<comment type="similarity">
    <text evidence="3">Belongs to the MsrB Met sulfoxide reductase family.</text>
</comment>
<keyword evidence="8" id="KW-0630">Potassium</keyword>
<accession>A0A8X8ZJC0</accession>
<dbReference type="GO" id="GO:0006813">
    <property type="term" value="P:potassium ion transport"/>
    <property type="evidence" value="ECO:0007669"/>
    <property type="project" value="UniProtKB-KW"/>
</dbReference>
<dbReference type="PROSITE" id="PS51201">
    <property type="entry name" value="RCK_N"/>
    <property type="match status" value="1"/>
</dbReference>
<evidence type="ECO:0000259" key="15">
    <source>
        <dbReference type="PROSITE" id="PS51201"/>
    </source>
</evidence>
<keyword evidence="9" id="KW-0249">Electron transport</keyword>
<dbReference type="SUPFAM" id="SSF51316">
    <property type="entry name" value="Mss4-like"/>
    <property type="match status" value="1"/>
</dbReference>
<dbReference type="InterPro" id="IPR036291">
    <property type="entry name" value="NAD(P)-bd_dom_sf"/>
</dbReference>
<dbReference type="SUPFAM" id="SSF51735">
    <property type="entry name" value="NAD(P)-binding Rossmann-fold domains"/>
    <property type="match status" value="1"/>
</dbReference>
<reference evidence="17" key="1">
    <citation type="submission" date="2018-01" db="EMBL/GenBank/DDBJ databases">
        <authorList>
            <person name="Mao J.F."/>
        </authorList>
    </citation>
    <scope>NUCLEOTIDE SEQUENCE</scope>
    <source>
        <strain evidence="17">Huo1</strain>
        <tissue evidence="17">Leaf</tissue>
    </source>
</reference>
<dbReference type="NCBIfam" id="TIGR00357">
    <property type="entry name" value="peptide-methionine (R)-S-oxide reductase MsrB"/>
    <property type="match status" value="1"/>
</dbReference>
<dbReference type="GO" id="GO:0016020">
    <property type="term" value="C:membrane"/>
    <property type="evidence" value="ECO:0007669"/>
    <property type="project" value="InterPro"/>
</dbReference>
<dbReference type="EMBL" id="PNBA02000012">
    <property type="protein sequence ID" value="KAG6406723.1"/>
    <property type="molecule type" value="Genomic_DNA"/>
</dbReference>
<comment type="cofactor">
    <cofactor evidence="1">
        <name>Zn(2+)</name>
        <dbReference type="ChEBI" id="CHEBI:29105"/>
    </cofactor>
</comment>
<gene>
    <name evidence="17" type="ORF">SASPL_134332</name>
</gene>
<keyword evidence="5" id="KW-0050">Antiport</keyword>
<evidence type="ECO:0000256" key="12">
    <source>
        <dbReference type="ARBA" id="ARBA00023065"/>
    </source>
</evidence>
<keyword evidence="11" id="KW-0560">Oxidoreductase</keyword>
<reference evidence="17" key="2">
    <citation type="submission" date="2020-08" db="EMBL/GenBank/DDBJ databases">
        <title>Plant Genome Project.</title>
        <authorList>
            <person name="Zhang R.-G."/>
        </authorList>
    </citation>
    <scope>NUCLEOTIDE SEQUENCE</scope>
    <source>
        <strain evidence="17">Huo1</strain>
        <tissue evidence="17">Leaf</tissue>
    </source>
</reference>
<evidence type="ECO:0000256" key="8">
    <source>
        <dbReference type="ARBA" id="ARBA00022958"/>
    </source>
</evidence>
<proteinExistence type="inferred from homology"/>
<dbReference type="GO" id="GO:0033743">
    <property type="term" value="F:peptide-methionine (R)-S-oxide reductase activity"/>
    <property type="evidence" value="ECO:0007669"/>
    <property type="project" value="InterPro"/>
</dbReference>
<dbReference type="PROSITE" id="PS51790">
    <property type="entry name" value="MSRB"/>
    <property type="match status" value="1"/>
</dbReference>
<dbReference type="Gene3D" id="2.170.150.20">
    <property type="entry name" value="Peptide methionine sulfoxide reductase"/>
    <property type="match status" value="1"/>
</dbReference>